<protein>
    <recommendedName>
        <fullName evidence="2">WW domain-containing protein</fullName>
    </recommendedName>
</protein>
<proteinExistence type="predicted"/>
<dbReference type="InterPro" id="IPR001202">
    <property type="entry name" value="WW_dom"/>
</dbReference>
<gene>
    <name evidence="3" type="ORF">EVOR1521_LOCUS21427</name>
</gene>
<keyword evidence="4" id="KW-1185">Reference proteome</keyword>
<evidence type="ECO:0000313" key="3">
    <source>
        <dbReference type="EMBL" id="CAJ1397394.1"/>
    </source>
</evidence>
<feature type="region of interest" description="Disordered" evidence="1">
    <location>
        <begin position="1"/>
        <end position="32"/>
    </location>
</feature>
<reference evidence="3" key="1">
    <citation type="submission" date="2023-08" db="EMBL/GenBank/DDBJ databases">
        <authorList>
            <person name="Chen Y."/>
            <person name="Shah S."/>
            <person name="Dougan E. K."/>
            <person name="Thang M."/>
            <person name="Chan C."/>
        </authorList>
    </citation>
    <scope>NUCLEOTIDE SEQUENCE</scope>
</reference>
<evidence type="ECO:0000256" key="1">
    <source>
        <dbReference type="SAM" id="MobiDB-lite"/>
    </source>
</evidence>
<evidence type="ECO:0000313" key="4">
    <source>
        <dbReference type="Proteomes" id="UP001178507"/>
    </source>
</evidence>
<dbReference type="EMBL" id="CAUJNA010003265">
    <property type="protein sequence ID" value="CAJ1397394.1"/>
    <property type="molecule type" value="Genomic_DNA"/>
</dbReference>
<feature type="compositionally biased region" description="Basic and acidic residues" evidence="1">
    <location>
        <begin position="102"/>
        <end position="111"/>
    </location>
</feature>
<sequence length="245" mass="27452">MRKRHDGPELGSLLKNLVLKPKPSDASDPEVPVTPHVVAAARGTSVVMTPARCDRTVRTREADLVPPEEAPMLGEVKEEACAEPAMEEEPEEMMQMPPPLIERSRSPPRDRGLGRRLHGSVVQHINKNAPVKFDAWTSRAPANKTVPGLMVAPAEVWERAVDEKRNAVYFWEHVTQKASWDPPANHLGWWERVQDQTNRLEFFWNSATQITVWHLPLNDTLPSAGGQLALPALPWADPKEETEVV</sequence>
<dbReference type="PROSITE" id="PS50020">
    <property type="entry name" value="WW_DOMAIN_2"/>
    <property type="match status" value="2"/>
</dbReference>
<dbReference type="SMART" id="SM00456">
    <property type="entry name" value="WW"/>
    <property type="match status" value="2"/>
</dbReference>
<accession>A0AA36J1J4</accession>
<feature type="domain" description="WW" evidence="2">
    <location>
        <begin position="157"/>
        <end position="185"/>
    </location>
</feature>
<dbReference type="Proteomes" id="UP001178507">
    <property type="component" value="Unassembled WGS sequence"/>
</dbReference>
<dbReference type="InterPro" id="IPR036020">
    <property type="entry name" value="WW_dom_sf"/>
</dbReference>
<name>A0AA36J1J4_9DINO</name>
<dbReference type="Gene3D" id="2.20.70.10">
    <property type="match status" value="1"/>
</dbReference>
<comment type="caution">
    <text evidence="3">The sequence shown here is derived from an EMBL/GenBank/DDBJ whole genome shotgun (WGS) entry which is preliminary data.</text>
</comment>
<dbReference type="AlphaFoldDB" id="A0AA36J1J4"/>
<organism evidence="3 4">
    <name type="scientific">Effrenium voratum</name>
    <dbReference type="NCBI Taxonomy" id="2562239"/>
    <lineage>
        <taxon>Eukaryota</taxon>
        <taxon>Sar</taxon>
        <taxon>Alveolata</taxon>
        <taxon>Dinophyceae</taxon>
        <taxon>Suessiales</taxon>
        <taxon>Symbiodiniaceae</taxon>
        <taxon>Effrenium</taxon>
    </lineage>
</organism>
<dbReference type="SUPFAM" id="SSF51045">
    <property type="entry name" value="WW domain"/>
    <property type="match status" value="1"/>
</dbReference>
<evidence type="ECO:0000259" key="2">
    <source>
        <dbReference type="PROSITE" id="PS50020"/>
    </source>
</evidence>
<feature type="domain" description="WW" evidence="2">
    <location>
        <begin position="190"/>
        <end position="218"/>
    </location>
</feature>
<feature type="region of interest" description="Disordered" evidence="1">
    <location>
        <begin position="87"/>
        <end position="111"/>
    </location>
</feature>